<organism evidence="9 10">
    <name type="scientific">Candidatus Enterococcus willemsii</name>
    <dbReference type="NCBI Taxonomy" id="1857215"/>
    <lineage>
        <taxon>Bacteria</taxon>
        <taxon>Bacillati</taxon>
        <taxon>Bacillota</taxon>
        <taxon>Bacilli</taxon>
        <taxon>Lactobacillales</taxon>
        <taxon>Enterococcaceae</taxon>
        <taxon>Enterococcus</taxon>
    </lineage>
</organism>
<sequence>MTEEILTMTNLHVTIQAKKHPALPIIKGIDLHIPKGKVVGIVGESGSGKSIAMKSLMDILPDNAHATFDQFLFAGQAVTDAQKIPLAMIFQDPMTSLNPLRTIGYHLVEVILRHQKISKKQAQQRAIEELEKVGIPLPEKRMKQFPHELSGGMRQRVMIAMALLAQPQLLIADEPTTALDVTIQAQILALMKELQTSESLSVILVTHDFGVVAGMCDFVNVMYQGRIVEKGTVEEIFYQAQHPYTKQLLAAAHLGDRDAPLRTVNADSYADEQVVKKELSATHHVWLKEGNE</sequence>
<evidence type="ECO:0000259" key="8">
    <source>
        <dbReference type="PROSITE" id="PS50893"/>
    </source>
</evidence>
<feature type="domain" description="ABC transporter" evidence="8">
    <location>
        <begin position="6"/>
        <end position="249"/>
    </location>
</feature>
<evidence type="ECO:0000256" key="1">
    <source>
        <dbReference type="ARBA" id="ARBA00004202"/>
    </source>
</evidence>
<name>A0ABQ6Z0L0_9ENTE</name>
<gene>
    <name evidence="9" type="ORF">BAU17_10165</name>
</gene>
<dbReference type="InterPro" id="IPR050388">
    <property type="entry name" value="ABC_Ni/Peptide_Import"/>
</dbReference>
<dbReference type="RefSeq" id="WP_161901587.1">
    <property type="nucleotide sequence ID" value="NZ_MAEL01000031.1"/>
</dbReference>
<proteinExistence type="inferred from homology"/>
<dbReference type="InterPro" id="IPR027417">
    <property type="entry name" value="P-loop_NTPase"/>
</dbReference>
<dbReference type="SUPFAM" id="SSF52540">
    <property type="entry name" value="P-loop containing nucleoside triphosphate hydrolases"/>
    <property type="match status" value="1"/>
</dbReference>
<keyword evidence="6" id="KW-0067">ATP-binding</keyword>
<dbReference type="InterPro" id="IPR003439">
    <property type="entry name" value="ABC_transporter-like_ATP-bd"/>
</dbReference>
<dbReference type="SMART" id="SM00382">
    <property type="entry name" value="AAA"/>
    <property type="match status" value="1"/>
</dbReference>
<comment type="caution">
    <text evidence="9">The sequence shown here is derived from an EMBL/GenBank/DDBJ whole genome shotgun (WGS) entry which is preliminary data.</text>
</comment>
<keyword evidence="3" id="KW-0813">Transport</keyword>
<accession>A0ABQ6Z0L0</accession>
<dbReference type="InterPro" id="IPR003593">
    <property type="entry name" value="AAA+_ATPase"/>
</dbReference>
<dbReference type="PANTHER" id="PTHR43297:SF2">
    <property type="entry name" value="DIPEPTIDE TRANSPORT ATP-BINDING PROTEIN DPPD"/>
    <property type="match status" value="1"/>
</dbReference>
<evidence type="ECO:0000313" key="10">
    <source>
        <dbReference type="Proteomes" id="UP000782705"/>
    </source>
</evidence>
<dbReference type="CDD" id="cd03257">
    <property type="entry name" value="ABC_NikE_OppD_transporters"/>
    <property type="match status" value="1"/>
</dbReference>
<comment type="subcellular location">
    <subcellularLocation>
        <location evidence="1">Cell membrane</location>
        <topology evidence="1">Peripheral membrane protein</topology>
    </subcellularLocation>
</comment>
<comment type="similarity">
    <text evidence="2">Belongs to the ABC transporter superfamily.</text>
</comment>
<keyword evidence="4" id="KW-1003">Cell membrane</keyword>
<dbReference type="PANTHER" id="PTHR43297">
    <property type="entry name" value="OLIGOPEPTIDE TRANSPORT ATP-BINDING PROTEIN APPD"/>
    <property type="match status" value="1"/>
</dbReference>
<keyword evidence="7" id="KW-0472">Membrane</keyword>
<evidence type="ECO:0000256" key="5">
    <source>
        <dbReference type="ARBA" id="ARBA00022741"/>
    </source>
</evidence>
<keyword evidence="5" id="KW-0547">Nucleotide-binding</keyword>
<keyword evidence="10" id="KW-1185">Reference proteome</keyword>
<dbReference type="EMBL" id="MAEL01000031">
    <property type="protein sequence ID" value="KAF1304557.1"/>
    <property type="molecule type" value="Genomic_DNA"/>
</dbReference>
<dbReference type="Pfam" id="PF00005">
    <property type="entry name" value="ABC_tran"/>
    <property type="match status" value="1"/>
</dbReference>
<evidence type="ECO:0000256" key="3">
    <source>
        <dbReference type="ARBA" id="ARBA00022448"/>
    </source>
</evidence>
<dbReference type="Gene3D" id="3.40.50.300">
    <property type="entry name" value="P-loop containing nucleotide triphosphate hydrolases"/>
    <property type="match status" value="1"/>
</dbReference>
<dbReference type="Proteomes" id="UP000782705">
    <property type="component" value="Unassembled WGS sequence"/>
</dbReference>
<dbReference type="PROSITE" id="PS50893">
    <property type="entry name" value="ABC_TRANSPORTER_2"/>
    <property type="match status" value="1"/>
</dbReference>
<reference evidence="9 10" key="1">
    <citation type="submission" date="2016-06" db="EMBL/GenBank/DDBJ databases">
        <title>Four novel species of enterococci isolated from chicken manure.</title>
        <authorList>
            <person name="Van Tyne D."/>
        </authorList>
    </citation>
    <scope>NUCLEOTIDE SEQUENCE [LARGE SCALE GENOMIC DNA]</scope>
    <source>
        <strain evidence="9 10">CU12B</strain>
    </source>
</reference>
<evidence type="ECO:0000313" key="9">
    <source>
        <dbReference type="EMBL" id="KAF1304557.1"/>
    </source>
</evidence>
<evidence type="ECO:0000256" key="4">
    <source>
        <dbReference type="ARBA" id="ARBA00022475"/>
    </source>
</evidence>
<evidence type="ECO:0000256" key="6">
    <source>
        <dbReference type="ARBA" id="ARBA00022840"/>
    </source>
</evidence>
<evidence type="ECO:0000256" key="7">
    <source>
        <dbReference type="ARBA" id="ARBA00023136"/>
    </source>
</evidence>
<protein>
    <submittedName>
        <fullName evidence="9">Peptide ABC transporter</fullName>
    </submittedName>
</protein>
<dbReference type="PROSITE" id="PS00211">
    <property type="entry name" value="ABC_TRANSPORTER_1"/>
    <property type="match status" value="1"/>
</dbReference>
<dbReference type="InterPro" id="IPR017871">
    <property type="entry name" value="ABC_transporter-like_CS"/>
</dbReference>
<evidence type="ECO:0000256" key="2">
    <source>
        <dbReference type="ARBA" id="ARBA00005417"/>
    </source>
</evidence>